<dbReference type="PANTHER" id="PTHR43272">
    <property type="entry name" value="LONG-CHAIN-FATTY-ACID--COA LIGASE"/>
    <property type="match status" value="1"/>
</dbReference>
<keyword evidence="1" id="KW-0547">Nucleotide-binding</keyword>
<dbReference type="InterPro" id="IPR042099">
    <property type="entry name" value="ANL_N_sf"/>
</dbReference>
<dbReference type="RefSeq" id="WP_309936731.1">
    <property type="nucleotide sequence ID" value="NZ_AP025305.1"/>
</dbReference>
<comment type="caution">
    <text evidence="5">The sequence shown here is derived from an EMBL/GenBank/DDBJ whole genome shotgun (WGS) entry which is preliminary data.</text>
</comment>
<keyword evidence="2" id="KW-0067">ATP-binding</keyword>
<keyword evidence="6" id="KW-1185">Reference proteome</keyword>
<dbReference type="EC" id="6.2.1.3" evidence="5"/>
<feature type="coiled-coil region" evidence="3">
    <location>
        <begin position="495"/>
        <end position="547"/>
    </location>
</feature>
<evidence type="ECO:0000259" key="4">
    <source>
        <dbReference type="Pfam" id="PF00501"/>
    </source>
</evidence>
<evidence type="ECO:0000256" key="3">
    <source>
        <dbReference type="SAM" id="Coils"/>
    </source>
</evidence>
<proteinExistence type="predicted"/>
<protein>
    <submittedName>
        <fullName evidence="5">Long-chain acyl-CoA synthetase</fullName>
        <ecNumber evidence="5">6.2.1.3</ecNumber>
    </submittedName>
</protein>
<sequence length="636" mass="72529">MEGNRTLIALFEDSVRNFADNPAFWEKRDGQYAATSYKELNELIRNCAAGLIQLGLKKGERTALIAEGQRNWLISELGILFAGGVNVPISVKINEPSELKFRLNHSGCRFAIASSFHLEKIRALREDLPELEKIIVMDDEIELMPGEMRFNELLSLGNSLNLSTPQQLEDRKSQVQENDFSNICYTSGTTSDPKGIILTHRNYTANVEQAAELMPNIEEYRTLLILPLDHSFAHTAGIYGIIVKGASMASVEIGKTAIDTLRNVPKNIREISPSFLLSVPALAKSFKYNIEREIVAKGKRTESFFRQAMKFAYKYNKEGWNKGSKCSLTDRIRYKVYDYFIFRKIRASFGPNLKFFIGGGALLDIELQKFFYAIGIPMFQGYGLSEASPIISANMPHKHKLGSSGYIVKNLKVKICDEQGKELPLGQTGEIVVKGENVMHGYWKNEKATAETIKDGWLHTGDMGYLDEDNFLYVRGRYKSLLINNDGEKYAPEAIEEAIEERSEYIKQIMLYNSQNPYTVALAYPDMEKLNRKLAEMNQSIHTEAGRNSAFNLIQEELELFKKGGKFENMFPEKWLPQSIGLLAEGFTEQNHFLNNTMKLRRHLVIEYYKNRIEKLYTPETRKLSNEDNINVLKKL</sequence>
<dbReference type="Gene3D" id="3.40.50.12780">
    <property type="entry name" value="N-terminal domain of ligase-like"/>
    <property type="match status" value="1"/>
</dbReference>
<name>A0AAE4BR06_9BACT</name>
<evidence type="ECO:0000313" key="6">
    <source>
        <dbReference type="Proteomes" id="UP001185092"/>
    </source>
</evidence>
<feature type="domain" description="AMP-dependent synthetase/ligase" evidence="4">
    <location>
        <begin position="11"/>
        <end position="443"/>
    </location>
</feature>
<dbReference type="Proteomes" id="UP001185092">
    <property type="component" value="Unassembled WGS sequence"/>
</dbReference>
<keyword evidence="5" id="KW-0436">Ligase</keyword>
<gene>
    <name evidence="5" type="ORF">HNQ88_000256</name>
</gene>
<organism evidence="5 6">
    <name type="scientific">Aureibacter tunicatorum</name>
    <dbReference type="NCBI Taxonomy" id="866807"/>
    <lineage>
        <taxon>Bacteria</taxon>
        <taxon>Pseudomonadati</taxon>
        <taxon>Bacteroidota</taxon>
        <taxon>Cytophagia</taxon>
        <taxon>Cytophagales</taxon>
        <taxon>Persicobacteraceae</taxon>
        <taxon>Aureibacter</taxon>
    </lineage>
</organism>
<accession>A0AAE4BR06</accession>
<evidence type="ECO:0000256" key="2">
    <source>
        <dbReference type="ARBA" id="ARBA00022840"/>
    </source>
</evidence>
<dbReference type="GO" id="GO:0004467">
    <property type="term" value="F:long-chain fatty acid-CoA ligase activity"/>
    <property type="evidence" value="ECO:0007669"/>
    <property type="project" value="UniProtKB-EC"/>
</dbReference>
<dbReference type="EMBL" id="JAVDQD010000001">
    <property type="protein sequence ID" value="MDR6237280.1"/>
    <property type="molecule type" value="Genomic_DNA"/>
</dbReference>
<keyword evidence="3" id="KW-0175">Coiled coil</keyword>
<dbReference type="SUPFAM" id="SSF56801">
    <property type="entry name" value="Acetyl-CoA synthetase-like"/>
    <property type="match status" value="1"/>
</dbReference>
<dbReference type="GO" id="GO:0005524">
    <property type="term" value="F:ATP binding"/>
    <property type="evidence" value="ECO:0007669"/>
    <property type="project" value="UniProtKB-KW"/>
</dbReference>
<evidence type="ECO:0000313" key="5">
    <source>
        <dbReference type="EMBL" id="MDR6237280.1"/>
    </source>
</evidence>
<dbReference type="AlphaFoldDB" id="A0AAE4BR06"/>
<dbReference type="PANTHER" id="PTHR43272:SF33">
    <property type="entry name" value="AMP-BINDING DOMAIN-CONTAINING PROTEIN-RELATED"/>
    <property type="match status" value="1"/>
</dbReference>
<dbReference type="GO" id="GO:0016020">
    <property type="term" value="C:membrane"/>
    <property type="evidence" value="ECO:0007669"/>
    <property type="project" value="TreeGrafter"/>
</dbReference>
<dbReference type="InterPro" id="IPR000873">
    <property type="entry name" value="AMP-dep_synth/lig_dom"/>
</dbReference>
<dbReference type="PROSITE" id="PS00455">
    <property type="entry name" value="AMP_BINDING"/>
    <property type="match status" value="1"/>
</dbReference>
<dbReference type="Pfam" id="PF00501">
    <property type="entry name" value="AMP-binding"/>
    <property type="match status" value="1"/>
</dbReference>
<dbReference type="InterPro" id="IPR020845">
    <property type="entry name" value="AMP-binding_CS"/>
</dbReference>
<reference evidence="5" key="1">
    <citation type="submission" date="2023-07" db="EMBL/GenBank/DDBJ databases">
        <title>Genomic Encyclopedia of Type Strains, Phase IV (KMG-IV): sequencing the most valuable type-strain genomes for metagenomic binning, comparative biology and taxonomic classification.</title>
        <authorList>
            <person name="Goeker M."/>
        </authorList>
    </citation>
    <scope>NUCLEOTIDE SEQUENCE</scope>
    <source>
        <strain evidence="5">DSM 26174</strain>
    </source>
</reference>
<evidence type="ECO:0000256" key="1">
    <source>
        <dbReference type="ARBA" id="ARBA00022741"/>
    </source>
</evidence>